<accession>A0A1J8QFA9</accession>
<sequence>MRRSSVTLEIVNSAPNIRQHVCLHSVARCAGSTVNTLSSTAHILTRNVQDVLDAH</sequence>
<dbReference type="Proteomes" id="UP000183567">
    <property type="component" value="Unassembled WGS sequence"/>
</dbReference>
<dbReference type="EMBL" id="LVVM01001096">
    <property type="protein sequence ID" value="OJA19343.1"/>
    <property type="molecule type" value="Genomic_DNA"/>
</dbReference>
<comment type="caution">
    <text evidence="1">The sequence shown here is derived from an EMBL/GenBank/DDBJ whole genome shotgun (WGS) entry which is preliminary data.</text>
</comment>
<protein>
    <submittedName>
        <fullName evidence="1">Uncharacterized protein</fullName>
    </submittedName>
</protein>
<proteinExistence type="predicted"/>
<evidence type="ECO:0000313" key="1">
    <source>
        <dbReference type="EMBL" id="OJA19343.1"/>
    </source>
</evidence>
<gene>
    <name evidence="1" type="ORF">AZE42_00465</name>
</gene>
<feature type="non-terminal residue" evidence="1">
    <location>
        <position position="55"/>
    </location>
</feature>
<name>A0A1J8QFA9_9AGAM</name>
<evidence type="ECO:0000313" key="2">
    <source>
        <dbReference type="Proteomes" id="UP000183567"/>
    </source>
</evidence>
<keyword evidence="2" id="KW-1185">Reference proteome</keyword>
<dbReference type="AlphaFoldDB" id="A0A1J8QFA9"/>
<reference evidence="1 2" key="1">
    <citation type="submission" date="2016-03" db="EMBL/GenBank/DDBJ databases">
        <title>Comparative genomics of the ectomycorrhizal sister species Rhizopogon vinicolor and Rhizopogon vesiculosus (Basidiomycota: Boletales) reveals a divergence of the mating type B locus.</title>
        <authorList>
            <person name="Mujic A.B."/>
            <person name="Kuo A."/>
            <person name="Tritt A."/>
            <person name="Lipzen A."/>
            <person name="Chen C."/>
            <person name="Johnson J."/>
            <person name="Sharma A."/>
            <person name="Barry K."/>
            <person name="Grigoriev I.V."/>
            <person name="Spatafora J.W."/>
        </authorList>
    </citation>
    <scope>NUCLEOTIDE SEQUENCE [LARGE SCALE GENOMIC DNA]</scope>
    <source>
        <strain evidence="1 2">AM-OR11-056</strain>
    </source>
</reference>
<organism evidence="1 2">
    <name type="scientific">Rhizopogon vesiculosus</name>
    <dbReference type="NCBI Taxonomy" id="180088"/>
    <lineage>
        <taxon>Eukaryota</taxon>
        <taxon>Fungi</taxon>
        <taxon>Dikarya</taxon>
        <taxon>Basidiomycota</taxon>
        <taxon>Agaricomycotina</taxon>
        <taxon>Agaricomycetes</taxon>
        <taxon>Agaricomycetidae</taxon>
        <taxon>Boletales</taxon>
        <taxon>Suillineae</taxon>
        <taxon>Rhizopogonaceae</taxon>
        <taxon>Rhizopogon</taxon>
    </lineage>
</organism>